<dbReference type="EMBL" id="MVDD01000002">
    <property type="protein sequence ID" value="PKQ64798.1"/>
    <property type="molecule type" value="Genomic_DNA"/>
</dbReference>
<feature type="transmembrane region" description="Helical" evidence="1">
    <location>
        <begin position="361"/>
        <end position="381"/>
    </location>
</feature>
<keyword evidence="1" id="KW-0812">Transmembrane</keyword>
<proteinExistence type="predicted"/>
<dbReference type="InterPro" id="IPR036388">
    <property type="entry name" value="WH-like_DNA-bd_sf"/>
</dbReference>
<organism evidence="2 3">
    <name type="scientific">Labilibaculum filiforme</name>
    <dbReference type="NCBI Taxonomy" id="1940526"/>
    <lineage>
        <taxon>Bacteria</taxon>
        <taxon>Pseudomonadati</taxon>
        <taxon>Bacteroidota</taxon>
        <taxon>Bacteroidia</taxon>
        <taxon>Marinilabiliales</taxon>
        <taxon>Marinifilaceae</taxon>
        <taxon>Labilibaculum</taxon>
    </lineage>
</organism>
<name>A0A2N3I3B5_9BACT</name>
<protein>
    <recommendedName>
        <fullName evidence="4">HTH luxR-type domain-containing protein</fullName>
    </recommendedName>
</protein>
<dbReference type="SUPFAM" id="SSF48452">
    <property type="entry name" value="TPR-like"/>
    <property type="match status" value="1"/>
</dbReference>
<dbReference type="Gene3D" id="1.25.40.10">
    <property type="entry name" value="Tetratricopeptide repeat domain"/>
    <property type="match status" value="1"/>
</dbReference>
<evidence type="ECO:0000313" key="2">
    <source>
        <dbReference type="EMBL" id="PKQ64798.1"/>
    </source>
</evidence>
<evidence type="ECO:0000313" key="3">
    <source>
        <dbReference type="Proteomes" id="UP000233535"/>
    </source>
</evidence>
<evidence type="ECO:0008006" key="4">
    <source>
        <dbReference type="Google" id="ProtNLM"/>
    </source>
</evidence>
<sequence length="542" mass="63011">MRFKISFSGLFPVITAFLYFYFVGLGTLQAQVLGEQLENGDATLEIPIDSSIFVLNKAYEKGVFEKDTAGIIRSLLSLSKKKRDELEFSDAFDHSGEALFLSEEYGDTILLAKVYDDFGMLNFTFNQEEDTKKYIEKSLELNRYSYRHNRILPSEMIFSYFHKMLVDLKYKSFDTARSYLDSCYMISDAIKQSPIERAYLDVKKATFLYQNNQREEGTKLLLSILDVFENSNENASESNRYLITIYSKLSEEYRKENEDSLALLYLNKANNLSNLYGKNTIQKAYLLERLAWIQAKEGLFEKAYKNIRISKNINESFFSTKRKGNSGFLQVKNRYREELINKDKELNRINLQLAEKDQAILVFRIVIVIFLFSLVLLVLIIRNKRQQNKYRKEKEVSAKQALKSKELLEIKNKELTASTLKLIEKEEIIKLLADQLNASKEHAINDSLMSSITKSSNSLWDDFNNRFISVNENFYERLRTEVPDLSPTDLKICALIKLNFSGKEMAHLLGISVNSVHMARHRLRKKMDLERNINLSNFISSI</sequence>
<dbReference type="OrthoDB" id="1017207at2"/>
<dbReference type="GO" id="GO:0006355">
    <property type="term" value="P:regulation of DNA-templated transcription"/>
    <property type="evidence" value="ECO:0007669"/>
    <property type="project" value="InterPro"/>
</dbReference>
<dbReference type="InterPro" id="IPR016032">
    <property type="entry name" value="Sig_transdc_resp-reg_C-effctor"/>
</dbReference>
<gene>
    <name evidence="2" type="ORF">BZG02_02775</name>
</gene>
<dbReference type="RefSeq" id="WP_101259895.1">
    <property type="nucleotide sequence ID" value="NZ_MVDD01000002.1"/>
</dbReference>
<dbReference type="InterPro" id="IPR011990">
    <property type="entry name" value="TPR-like_helical_dom_sf"/>
</dbReference>
<comment type="caution">
    <text evidence="2">The sequence shown here is derived from an EMBL/GenBank/DDBJ whole genome shotgun (WGS) entry which is preliminary data.</text>
</comment>
<dbReference type="GO" id="GO:0003677">
    <property type="term" value="F:DNA binding"/>
    <property type="evidence" value="ECO:0007669"/>
    <property type="project" value="InterPro"/>
</dbReference>
<keyword evidence="1" id="KW-0472">Membrane</keyword>
<dbReference type="Proteomes" id="UP000233535">
    <property type="component" value="Unassembled WGS sequence"/>
</dbReference>
<keyword evidence="1" id="KW-1133">Transmembrane helix</keyword>
<dbReference type="AlphaFoldDB" id="A0A2N3I3B5"/>
<accession>A0A2N3I3B5</accession>
<dbReference type="SUPFAM" id="SSF46894">
    <property type="entry name" value="C-terminal effector domain of the bipartite response regulators"/>
    <property type="match status" value="1"/>
</dbReference>
<keyword evidence="3" id="KW-1185">Reference proteome</keyword>
<dbReference type="Gene3D" id="1.10.10.10">
    <property type="entry name" value="Winged helix-like DNA-binding domain superfamily/Winged helix DNA-binding domain"/>
    <property type="match status" value="1"/>
</dbReference>
<evidence type="ECO:0000256" key="1">
    <source>
        <dbReference type="SAM" id="Phobius"/>
    </source>
</evidence>
<reference evidence="2 3" key="1">
    <citation type="journal article" date="2017" name="Front. Microbiol.">
        <title>Labilibaculum manganireducens gen. nov., sp. nov. and Labilibaculum filiforme sp. nov., Novel Bacteroidetes Isolated from Subsurface Sediments of the Baltic Sea.</title>
        <authorList>
            <person name="Vandieken V."/>
            <person name="Marshall I.P."/>
            <person name="Niemann H."/>
            <person name="Engelen B."/>
            <person name="Cypionka H."/>
        </authorList>
    </citation>
    <scope>NUCLEOTIDE SEQUENCE [LARGE SCALE GENOMIC DNA]</scope>
    <source>
        <strain evidence="2 3">59.16B</strain>
    </source>
</reference>